<evidence type="ECO:0000313" key="2">
    <source>
        <dbReference type="Proteomes" id="UP000288758"/>
    </source>
</evidence>
<organism evidence="1 2">
    <name type="scientific">Corallococcus coralloides</name>
    <name type="common">Myxococcus coralloides</name>
    <dbReference type="NCBI Taxonomy" id="184914"/>
    <lineage>
        <taxon>Bacteria</taxon>
        <taxon>Pseudomonadati</taxon>
        <taxon>Myxococcota</taxon>
        <taxon>Myxococcia</taxon>
        <taxon>Myxococcales</taxon>
        <taxon>Cystobacterineae</taxon>
        <taxon>Myxococcaceae</taxon>
        <taxon>Corallococcus</taxon>
    </lineage>
</organism>
<name>A0A410RP66_CORCK</name>
<proteinExistence type="predicted"/>
<protein>
    <submittedName>
        <fullName evidence="1">Uncharacterized protein</fullName>
    </submittedName>
</protein>
<accession>A0A410RP66</accession>
<evidence type="ECO:0000313" key="1">
    <source>
        <dbReference type="EMBL" id="QAT83645.1"/>
    </source>
</evidence>
<dbReference type="Proteomes" id="UP000288758">
    <property type="component" value="Chromosome"/>
</dbReference>
<sequence length="133" mass="14105">MRTWPPHPQRFGAVVLAALWLLVPLLALLHGTHAHRFCAAHGTFEEAGDEREWAAVDASAPRVLHAAPEGFVGGGHEECPLLGAWARQGLTGPSQAWVTGVTSEAVLRGVGQPRVPPQLEPLIIAPKGSPPRA</sequence>
<dbReference type="AlphaFoldDB" id="A0A410RP66"/>
<reference evidence="1 2" key="1">
    <citation type="submission" date="2018-12" db="EMBL/GenBank/DDBJ databases">
        <title>Complete Genome Sequence of the Corallopyronin A producing Myxobacterium Corallococcus coralloides B035.</title>
        <authorList>
            <person name="Bouhired S.M."/>
            <person name="Rupp O."/>
            <person name="Blom J."/>
            <person name="Schaeberle T.F."/>
            <person name="Kehraus S."/>
            <person name="Schiefer A."/>
            <person name="Pfarr K."/>
            <person name="Goesmann A."/>
            <person name="Hoerauf A."/>
            <person name="Koenig G.M."/>
        </authorList>
    </citation>
    <scope>NUCLEOTIDE SEQUENCE [LARGE SCALE GENOMIC DNA]</scope>
    <source>
        <strain evidence="1 2">B035</strain>
    </source>
</reference>
<gene>
    <name evidence="1" type="ORF">EJ065_2059</name>
</gene>
<dbReference type="EMBL" id="CP034669">
    <property type="protein sequence ID" value="QAT83645.1"/>
    <property type="molecule type" value="Genomic_DNA"/>
</dbReference>